<dbReference type="FunFam" id="2.30.30.30:FF:000003">
    <property type="entry name" value="Elongation factor P"/>
    <property type="match status" value="1"/>
</dbReference>
<dbReference type="FunFam" id="2.40.50.140:FF:000009">
    <property type="entry name" value="Elongation factor P"/>
    <property type="match status" value="1"/>
</dbReference>
<comment type="function">
    <text evidence="7 8">Involved in peptide bond synthesis. Stimulates efficient translation and peptide-bond synthesis on native or reconstituted 70S ribosomes in vitro. Probably functions indirectly by altering the affinity of the ribosome for aminoacyl-tRNA, thus increasing their reactivity as acceptors for peptidyl transferase.</text>
</comment>
<evidence type="ECO:0000313" key="13">
    <source>
        <dbReference type="EMBL" id="GAW94147.1"/>
    </source>
</evidence>
<dbReference type="InterPro" id="IPR015365">
    <property type="entry name" value="Elong-fact-P_C"/>
</dbReference>
<dbReference type="PANTHER" id="PTHR30053">
    <property type="entry name" value="ELONGATION FACTOR P"/>
    <property type="match status" value="1"/>
</dbReference>
<dbReference type="InterPro" id="IPR013185">
    <property type="entry name" value="Transl_elong_KOW-like"/>
</dbReference>
<dbReference type="SMART" id="SM00841">
    <property type="entry name" value="Elong-fact-P_C"/>
    <property type="match status" value="1"/>
</dbReference>
<gene>
    <name evidence="8" type="primary">efp</name>
    <name evidence="13" type="ORF">KKC1_32610</name>
</gene>
<dbReference type="PIRSF" id="PIRSF005901">
    <property type="entry name" value="EF-P"/>
    <property type="match status" value="1"/>
</dbReference>
<evidence type="ECO:0000256" key="3">
    <source>
        <dbReference type="ARBA" id="ARBA00009479"/>
    </source>
</evidence>
<dbReference type="Pfam" id="PF09285">
    <property type="entry name" value="Elong-fact-P_C"/>
    <property type="match status" value="1"/>
</dbReference>
<dbReference type="InterPro" id="IPR011768">
    <property type="entry name" value="Transl_elongation_fac_P"/>
</dbReference>
<reference evidence="14" key="1">
    <citation type="journal article" date="2017" name="Appl. Environ. Microbiol.">
        <title>Genomic Analysis of Calderihabitans maritimus KKC1, a Thermophilic, Hydrogenogenic, Carboxydotrophic Bacterium Isolated from Marine Sediment.</title>
        <authorList>
            <person name="Omae K."/>
            <person name="Yoneda Y."/>
            <person name="Fukuyama Y."/>
            <person name="Yoshida T."/>
            <person name="Sako Y."/>
        </authorList>
    </citation>
    <scope>NUCLEOTIDE SEQUENCE [LARGE SCALE GENOMIC DNA]</scope>
    <source>
        <strain evidence="14">KKC1</strain>
    </source>
</reference>
<comment type="similarity">
    <text evidence="3 8 10">Belongs to the elongation factor P family.</text>
</comment>
<dbReference type="Pfam" id="PF01132">
    <property type="entry name" value="EFP"/>
    <property type="match status" value="1"/>
</dbReference>
<comment type="caution">
    <text evidence="13">The sequence shown here is derived from an EMBL/GenBank/DDBJ whole genome shotgun (WGS) entry which is preliminary data.</text>
</comment>
<dbReference type="GO" id="GO:0043043">
    <property type="term" value="P:peptide biosynthetic process"/>
    <property type="evidence" value="ECO:0007669"/>
    <property type="project" value="InterPro"/>
</dbReference>
<dbReference type="OrthoDB" id="9801844at2"/>
<feature type="domain" description="Translation elongation factor P/YeiP central" evidence="12">
    <location>
        <begin position="67"/>
        <end position="121"/>
    </location>
</feature>
<keyword evidence="6 8" id="KW-0648">Protein biosynthesis</keyword>
<keyword evidence="4 8" id="KW-0963">Cytoplasm</keyword>
<evidence type="ECO:0000256" key="1">
    <source>
        <dbReference type="ARBA" id="ARBA00004496"/>
    </source>
</evidence>
<evidence type="ECO:0000256" key="6">
    <source>
        <dbReference type="ARBA" id="ARBA00022917"/>
    </source>
</evidence>
<feature type="domain" description="Elongation factor P C-terminal" evidence="11">
    <location>
        <begin position="129"/>
        <end position="184"/>
    </location>
</feature>
<dbReference type="Pfam" id="PF08207">
    <property type="entry name" value="EFP_N"/>
    <property type="match status" value="1"/>
</dbReference>
<proteinExistence type="inferred from homology"/>
<evidence type="ECO:0000313" key="14">
    <source>
        <dbReference type="Proteomes" id="UP000197032"/>
    </source>
</evidence>
<dbReference type="Proteomes" id="UP000197032">
    <property type="component" value="Unassembled WGS sequence"/>
</dbReference>
<dbReference type="InterPro" id="IPR001059">
    <property type="entry name" value="Transl_elong_P/YeiP_cen"/>
</dbReference>
<dbReference type="Gene3D" id="2.40.50.140">
    <property type="entry name" value="Nucleic acid-binding proteins"/>
    <property type="match status" value="2"/>
</dbReference>
<organism evidence="13 14">
    <name type="scientific">Calderihabitans maritimus</name>
    <dbReference type="NCBI Taxonomy" id="1246530"/>
    <lineage>
        <taxon>Bacteria</taxon>
        <taxon>Bacillati</taxon>
        <taxon>Bacillota</taxon>
        <taxon>Clostridia</taxon>
        <taxon>Neomoorellales</taxon>
        <taxon>Calderihabitantaceae</taxon>
        <taxon>Calderihabitans</taxon>
    </lineage>
</organism>
<dbReference type="SUPFAM" id="SSF50249">
    <property type="entry name" value="Nucleic acid-binding proteins"/>
    <property type="match status" value="2"/>
</dbReference>
<comment type="pathway">
    <text evidence="2 8">Protein biosynthesis; polypeptide chain elongation.</text>
</comment>
<dbReference type="InterPro" id="IPR012340">
    <property type="entry name" value="NA-bd_OB-fold"/>
</dbReference>
<evidence type="ECO:0000259" key="11">
    <source>
        <dbReference type="SMART" id="SM00841"/>
    </source>
</evidence>
<dbReference type="RefSeq" id="WP_088555152.1">
    <property type="nucleotide sequence ID" value="NZ_BDGJ01000198.1"/>
</dbReference>
<dbReference type="NCBIfam" id="TIGR00038">
    <property type="entry name" value="efp"/>
    <property type="match status" value="1"/>
</dbReference>
<dbReference type="UniPathway" id="UPA00345"/>
<dbReference type="CDD" id="cd05794">
    <property type="entry name" value="S1_EF-P_repeat_2"/>
    <property type="match status" value="1"/>
</dbReference>
<protein>
    <recommendedName>
        <fullName evidence="8 9">Elongation factor P</fullName>
        <shortName evidence="8">EF-P</shortName>
    </recommendedName>
</protein>
<dbReference type="InterPro" id="IPR020599">
    <property type="entry name" value="Transl_elong_fac_P/YeiP"/>
</dbReference>
<keyword evidence="5 8" id="KW-0251">Elongation factor</keyword>
<accession>A0A1Z5HXQ6</accession>
<dbReference type="PROSITE" id="PS01275">
    <property type="entry name" value="EFP"/>
    <property type="match status" value="1"/>
</dbReference>
<evidence type="ECO:0000256" key="2">
    <source>
        <dbReference type="ARBA" id="ARBA00004815"/>
    </source>
</evidence>
<dbReference type="GO" id="GO:0005829">
    <property type="term" value="C:cytosol"/>
    <property type="evidence" value="ECO:0007669"/>
    <property type="project" value="UniProtKB-ARBA"/>
</dbReference>
<name>A0A1Z5HXQ6_9FIRM</name>
<dbReference type="InterPro" id="IPR013852">
    <property type="entry name" value="Transl_elong_P/YeiP_CS"/>
</dbReference>
<dbReference type="HAMAP" id="MF_00141">
    <property type="entry name" value="EF_P"/>
    <property type="match status" value="1"/>
</dbReference>
<comment type="subcellular location">
    <subcellularLocation>
        <location evidence="1 8">Cytoplasm</location>
    </subcellularLocation>
</comment>
<evidence type="ECO:0000256" key="5">
    <source>
        <dbReference type="ARBA" id="ARBA00022768"/>
    </source>
</evidence>
<dbReference type="CDD" id="cd04470">
    <property type="entry name" value="S1_EF-P_repeat_1"/>
    <property type="match status" value="1"/>
</dbReference>
<evidence type="ECO:0000256" key="8">
    <source>
        <dbReference type="HAMAP-Rule" id="MF_00141"/>
    </source>
</evidence>
<dbReference type="GO" id="GO:0003746">
    <property type="term" value="F:translation elongation factor activity"/>
    <property type="evidence" value="ECO:0007669"/>
    <property type="project" value="UniProtKB-UniRule"/>
</dbReference>
<evidence type="ECO:0000256" key="9">
    <source>
        <dbReference type="NCBIfam" id="TIGR00038"/>
    </source>
</evidence>
<dbReference type="Gene3D" id="2.30.30.30">
    <property type="match status" value="1"/>
</dbReference>
<evidence type="ECO:0000256" key="10">
    <source>
        <dbReference type="RuleBase" id="RU004389"/>
    </source>
</evidence>
<dbReference type="FunFam" id="2.40.50.140:FF:000004">
    <property type="entry name" value="Elongation factor P"/>
    <property type="match status" value="1"/>
</dbReference>
<dbReference type="NCBIfam" id="NF001810">
    <property type="entry name" value="PRK00529.1"/>
    <property type="match status" value="1"/>
</dbReference>
<dbReference type="EMBL" id="BDGJ01000198">
    <property type="protein sequence ID" value="GAW94147.1"/>
    <property type="molecule type" value="Genomic_DNA"/>
</dbReference>
<keyword evidence="14" id="KW-1185">Reference proteome</keyword>
<sequence length="185" mass="20822">MISVNDFRTGLTIELEGEVYTVIEFLHVKPGKGAAFVRSKLKNLRTGAVVERTFRAGEKVPRAHVDRREMQYLYNDGENYVFMDMENYEQISLHKEQLEDSIRFLKDNMVINVLLYQGKTIGIELPNSVELKVVETEPGIRGDTASGGSKPATLETGAVVQVPLFINVGDVIKVDTRTGEYIERV</sequence>
<dbReference type="InterPro" id="IPR014722">
    <property type="entry name" value="Rib_uL2_dom2"/>
</dbReference>
<dbReference type="SUPFAM" id="SSF50104">
    <property type="entry name" value="Translation proteins SH3-like domain"/>
    <property type="match status" value="1"/>
</dbReference>
<evidence type="ECO:0000256" key="7">
    <source>
        <dbReference type="ARBA" id="ARBA00025469"/>
    </source>
</evidence>
<dbReference type="PANTHER" id="PTHR30053:SF12">
    <property type="entry name" value="ELONGATION FACTOR P (EF-P) FAMILY PROTEIN"/>
    <property type="match status" value="1"/>
</dbReference>
<dbReference type="AlphaFoldDB" id="A0A1Z5HXQ6"/>
<dbReference type="SMART" id="SM01185">
    <property type="entry name" value="EFP"/>
    <property type="match status" value="1"/>
</dbReference>
<evidence type="ECO:0000259" key="12">
    <source>
        <dbReference type="SMART" id="SM01185"/>
    </source>
</evidence>
<evidence type="ECO:0000256" key="4">
    <source>
        <dbReference type="ARBA" id="ARBA00022490"/>
    </source>
</evidence>
<dbReference type="InterPro" id="IPR008991">
    <property type="entry name" value="Translation_prot_SH3-like_sf"/>
</dbReference>